<dbReference type="OMA" id="KPKLMIV"/>
<evidence type="ECO:0000313" key="3">
    <source>
        <dbReference type="EMBL" id="OIT07708.1"/>
    </source>
</evidence>
<dbReference type="STRING" id="49451.A0A1J6ITX9"/>
<organism evidence="3 4">
    <name type="scientific">Nicotiana attenuata</name>
    <name type="common">Coyote tobacco</name>
    <dbReference type="NCBI Taxonomy" id="49451"/>
    <lineage>
        <taxon>Eukaryota</taxon>
        <taxon>Viridiplantae</taxon>
        <taxon>Streptophyta</taxon>
        <taxon>Embryophyta</taxon>
        <taxon>Tracheophyta</taxon>
        <taxon>Spermatophyta</taxon>
        <taxon>Magnoliopsida</taxon>
        <taxon>eudicotyledons</taxon>
        <taxon>Gunneridae</taxon>
        <taxon>Pentapetalae</taxon>
        <taxon>asterids</taxon>
        <taxon>lamiids</taxon>
        <taxon>Solanales</taxon>
        <taxon>Solanaceae</taxon>
        <taxon>Nicotianoideae</taxon>
        <taxon>Nicotianeae</taxon>
        <taxon>Nicotiana</taxon>
    </lineage>
</organism>
<gene>
    <name evidence="3" type="primary">HT1_18</name>
    <name evidence="3" type="ORF">A4A49_23742</name>
</gene>
<dbReference type="Gramene" id="OIT07708">
    <property type="protein sequence ID" value="OIT07708"/>
    <property type="gene ID" value="A4A49_23742"/>
</dbReference>
<keyword evidence="3" id="KW-0418">Kinase</keyword>
<dbReference type="Pfam" id="PF00069">
    <property type="entry name" value="Pkinase"/>
    <property type="match status" value="1"/>
</dbReference>
<comment type="caution">
    <text evidence="3">The sequence shown here is derived from an EMBL/GenBank/DDBJ whole genome shotgun (WGS) entry which is preliminary data.</text>
</comment>
<dbReference type="InterPro" id="IPR008271">
    <property type="entry name" value="Ser/Thr_kinase_AS"/>
</dbReference>
<dbReference type="InterPro" id="IPR050167">
    <property type="entry name" value="Ser_Thr_protein_kinase"/>
</dbReference>
<dbReference type="Proteomes" id="UP000187609">
    <property type="component" value="Unassembled WGS sequence"/>
</dbReference>
<dbReference type="InterPro" id="IPR000719">
    <property type="entry name" value="Prot_kinase_dom"/>
</dbReference>
<protein>
    <submittedName>
        <fullName evidence="3">Serinethreonine-protein kinase ht1</fullName>
    </submittedName>
</protein>
<dbReference type="PROSITE" id="PS00108">
    <property type="entry name" value="PROTEIN_KINASE_ST"/>
    <property type="match status" value="1"/>
</dbReference>
<dbReference type="SMART" id="SM00220">
    <property type="entry name" value="S_TKc"/>
    <property type="match status" value="1"/>
</dbReference>
<dbReference type="InterPro" id="IPR011009">
    <property type="entry name" value="Kinase-like_dom_sf"/>
</dbReference>
<dbReference type="EMBL" id="MJEQ01037183">
    <property type="protein sequence ID" value="OIT07708.1"/>
    <property type="molecule type" value="Genomic_DNA"/>
</dbReference>
<dbReference type="GO" id="GO:0005524">
    <property type="term" value="F:ATP binding"/>
    <property type="evidence" value="ECO:0007669"/>
    <property type="project" value="InterPro"/>
</dbReference>
<dbReference type="PANTHER" id="PTHR23257:SF611">
    <property type="entry name" value="PROTEIN KINASE ATN1-LIKE PROTEIN-RELATED"/>
    <property type="match status" value="1"/>
</dbReference>
<evidence type="ECO:0000313" key="4">
    <source>
        <dbReference type="Proteomes" id="UP000187609"/>
    </source>
</evidence>
<accession>A0A1J6ITX9</accession>
<dbReference type="Gene3D" id="1.10.510.10">
    <property type="entry name" value="Transferase(Phosphotransferase) domain 1"/>
    <property type="match status" value="1"/>
</dbReference>
<feature type="region of interest" description="Disordered" evidence="1">
    <location>
        <begin position="338"/>
        <end position="389"/>
    </location>
</feature>
<dbReference type="PROSITE" id="PS50011">
    <property type="entry name" value="PROTEIN_KINASE_DOM"/>
    <property type="match status" value="1"/>
</dbReference>
<proteinExistence type="predicted"/>
<feature type="compositionally biased region" description="Basic and acidic residues" evidence="1">
    <location>
        <begin position="20"/>
        <end position="29"/>
    </location>
</feature>
<evidence type="ECO:0000256" key="1">
    <source>
        <dbReference type="SAM" id="MobiDB-lite"/>
    </source>
</evidence>
<keyword evidence="3" id="KW-0808">Transferase</keyword>
<feature type="region of interest" description="Disordered" evidence="1">
    <location>
        <begin position="1"/>
        <end position="31"/>
    </location>
</feature>
<dbReference type="PANTHER" id="PTHR23257">
    <property type="entry name" value="SERINE-THREONINE PROTEIN KINASE"/>
    <property type="match status" value="1"/>
</dbReference>
<dbReference type="AlphaFoldDB" id="A0A1J6ITX9"/>
<evidence type="ECO:0000259" key="2">
    <source>
        <dbReference type="PROSITE" id="PS50011"/>
    </source>
</evidence>
<dbReference type="GO" id="GO:0005737">
    <property type="term" value="C:cytoplasm"/>
    <property type="evidence" value="ECO:0007669"/>
    <property type="project" value="TreeGrafter"/>
</dbReference>
<keyword evidence="4" id="KW-1185">Reference proteome</keyword>
<dbReference type="SMR" id="A0A1J6ITX9"/>
<reference evidence="3" key="1">
    <citation type="submission" date="2016-11" db="EMBL/GenBank/DDBJ databases">
        <title>The genome of Nicotiana attenuata.</title>
        <authorList>
            <person name="Xu S."/>
            <person name="Brockmoeller T."/>
            <person name="Gaquerel E."/>
            <person name="Navarro A."/>
            <person name="Kuhl H."/>
            <person name="Gase K."/>
            <person name="Ling Z."/>
            <person name="Zhou W."/>
            <person name="Kreitzer C."/>
            <person name="Stanke M."/>
            <person name="Tang H."/>
            <person name="Lyons E."/>
            <person name="Pandey P."/>
            <person name="Pandey S.P."/>
            <person name="Timmermann B."/>
            <person name="Baldwin I.T."/>
        </authorList>
    </citation>
    <scope>NUCLEOTIDE SEQUENCE [LARGE SCALE GENOMIC DNA]</scope>
    <source>
        <strain evidence="3">UT</strain>
    </source>
</reference>
<dbReference type="GO" id="GO:0004672">
    <property type="term" value="F:protein kinase activity"/>
    <property type="evidence" value="ECO:0007669"/>
    <property type="project" value="InterPro"/>
</dbReference>
<dbReference type="GO" id="GO:0007165">
    <property type="term" value="P:signal transduction"/>
    <property type="evidence" value="ECO:0007669"/>
    <property type="project" value="TreeGrafter"/>
</dbReference>
<feature type="domain" description="Protein kinase" evidence="2">
    <location>
        <begin position="50"/>
        <end position="330"/>
    </location>
</feature>
<dbReference type="CDD" id="cd13999">
    <property type="entry name" value="STKc_MAP3K-like"/>
    <property type="match status" value="1"/>
</dbReference>
<dbReference type="Gene3D" id="3.30.200.20">
    <property type="entry name" value="Phosphorylase Kinase, domain 1"/>
    <property type="match status" value="1"/>
</dbReference>
<sequence>MANEKGIPNLERSLSTPSEKSTDVPKSDNLDSQNVTITIDNNLLIDLQQLSIGPVISEARYSVVYQGLYKSLPVAIKVIQPEKSSNVSPERKVKFEREITMLSRVKHDNIVKFIGASTEPALILVTELMKGDTLQKYLWSIRPHCPDLNLSLSFALGISRAMEYLHAIGIIHRDLKPSNLLLTEDKTRIKLADFGLAREEAETAMTAEAGTYRWMAPELLYTGPADYGVKKHYNHKVDVYSFSMVLWELLTNDTPFKGKTDTMAADATAKVWFCTLAYYQFTVNLRPSTDNIPKDIVPLISSCWSEDPADRPEFAQISDILANILGDTYIPQTITPDLAEGEQPDAYTPQTITPNLSDEGQSASQEIANSPGTNSLMDTSAENKKKKSKSWLCCFKSGYNDNLQ</sequence>
<name>A0A1J6ITX9_NICAT</name>
<feature type="compositionally biased region" description="Polar residues" evidence="1">
    <location>
        <begin position="348"/>
        <end position="380"/>
    </location>
</feature>
<dbReference type="SUPFAM" id="SSF56112">
    <property type="entry name" value="Protein kinase-like (PK-like)"/>
    <property type="match status" value="1"/>
</dbReference>